<dbReference type="InterPro" id="IPR020471">
    <property type="entry name" value="AKR"/>
</dbReference>
<dbReference type="PRINTS" id="PR00069">
    <property type="entry name" value="ALDKETRDTASE"/>
</dbReference>
<feature type="domain" description="NADP-dependent oxidoreductase" evidence="4">
    <location>
        <begin position="34"/>
        <end position="287"/>
    </location>
</feature>
<organism evidence="5 6">
    <name type="scientific">Sporothrix epigloea</name>
    <dbReference type="NCBI Taxonomy" id="1892477"/>
    <lineage>
        <taxon>Eukaryota</taxon>
        <taxon>Fungi</taxon>
        <taxon>Dikarya</taxon>
        <taxon>Ascomycota</taxon>
        <taxon>Pezizomycotina</taxon>
        <taxon>Sordariomycetes</taxon>
        <taxon>Sordariomycetidae</taxon>
        <taxon>Ophiostomatales</taxon>
        <taxon>Ophiostomataceae</taxon>
        <taxon>Sporothrix</taxon>
    </lineage>
</organism>
<evidence type="ECO:0000256" key="3">
    <source>
        <dbReference type="ARBA" id="ARBA00023002"/>
    </source>
</evidence>
<sequence length="307" mass="33750">MASAQTTADAALQAKYLPNIKLNDGTEIPIISYGLGTANYKGSRTAFEQKIVDDTVAAAKAGFTHLDGAEVYGNEEELGAAIKASGVPREQLYIVTKYNPQPSGTVEEAFALSLKKLGVDRVDLYLIHSPFWKGITDEQIQSRWAELEAIQASGRATSIGVSNYLQKHLEPLLKTAKVTPAINQIEFHPYLQHGDLVSFHRKHGIATSAYGPLTPIVRAKGGPLDPVYARLAKKYGVTEGDVGLRWVIDQGIVAITTSSNHERLQSYLTHLSSFELTPAEVKEISEIGNTHHYRAFWETIFDKDDRS</sequence>
<dbReference type="PANTHER" id="PTHR43827">
    <property type="entry name" value="2,5-DIKETO-D-GLUCONIC ACID REDUCTASE"/>
    <property type="match status" value="1"/>
</dbReference>
<gene>
    <name evidence="5" type="ORF">SEPCBS119000_001278</name>
</gene>
<keyword evidence="2" id="KW-0521">NADP</keyword>
<keyword evidence="6" id="KW-1185">Reference proteome</keyword>
<dbReference type="EMBL" id="CAWUON010000009">
    <property type="protein sequence ID" value="CAK7264984.1"/>
    <property type="molecule type" value="Genomic_DNA"/>
</dbReference>
<dbReference type="Gene3D" id="3.20.20.100">
    <property type="entry name" value="NADP-dependent oxidoreductase domain"/>
    <property type="match status" value="1"/>
</dbReference>
<protein>
    <recommendedName>
        <fullName evidence="4">NADP-dependent oxidoreductase domain-containing protein</fullName>
    </recommendedName>
</protein>
<keyword evidence="3" id="KW-0560">Oxidoreductase</keyword>
<comment type="similarity">
    <text evidence="1">Belongs to the aldo/keto reductase family.</text>
</comment>
<dbReference type="InterPro" id="IPR044494">
    <property type="entry name" value="AKR3C2/3"/>
</dbReference>
<evidence type="ECO:0000256" key="1">
    <source>
        <dbReference type="ARBA" id="ARBA00007905"/>
    </source>
</evidence>
<dbReference type="CDD" id="cd19120">
    <property type="entry name" value="AKR_AKR3C2-3"/>
    <property type="match status" value="1"/>
</dbReference>
<name>A0ABP0D9U0_9PEZI</name>
<dbReference type="InterPro" id="IPR036812">
    <property type="entry name" value="NAD(P)_OxRdtase_dom_sf"/>
</dbReference>
<comment type="caution">
    <text evidence="5">The sequence shown here is derived from an EMBL/GenBank/DDBJ whole genome shotgun (WGS) entry which is preliminary data.</text>
</comment>
<accession>A0ABP0D9U0</accession>
<dbReference type="SUPFAM" id="SSF51430">
    <property type="entry name" value="NAD(P)-linked oxidoreductase"/>
    <property type="match status" value="1"/>
</dbReference>
<dbReference type="PANTHER" id="PTHR43827:SF3">
    <property type="entry name" value="NADP-DEPENDENT OXIDOREDUCTASE DOMAIN-CONTAINING PROTEIN"/>
    <property type="match status" value="1"/>
</dbReference>
<evidence type="ECO:0000259" key="4">
    <source>
        <dbReference type="Pfam" id="PF00248"/>
    </source>
</evidence>
<dbReference type="Pfam" id="PF00248">
    <property type="entry name" value="Aldo_ket_red"/>
    <property type="match status" value="1"/>
</dbReference>
<evidence type="ECO:0000256" key="2">
    <source>
        <dbReference type="ARBA" id="ARBA00022857"/>
    </source>
</evidence>
<dbReference type="Proteomes" id="UP001642502">
    <property type="component" value="Unassembled WGS sequence"/>
</dbReference>
<dbReference type="InterPro" id="IPR023210">
    <property type="entry name" value="NADP_OxRdtase_dom"/>
</dbReference>
<reference evidence="5 6" key="1">
    <citation type="submission" date="2024-01" db="EMBL/GenBank/DDBJ databases">
        <authorList>
            <person name="Allen C."/>
            <person name="Tagirdzhanova G."/>
        </authorList>
    </citation>
    <scope>NUCLEOTIDE SEQUENCE [LARGE SCALE GENOMIC DNA]</scope>
    <source>
        <strain evidence="5 6">CBS 119000</strain>
    </source>
</reference>
<evidence type="ECO:0000313" key="6">
    <source>
        <dbReference type="Proteomes" id="UP001642502"/>
    </source>
</evidence>
<proteinExistence type="inferred from homology"/>
<dbReference type="PIRSF" id="PIRSF000097">
    <property type="entry name" value="AKR"/>
    <property type="match status" value="1"/>
</dbReference>
<evidence type="ECO:0000313" key="5">
    <source>
        <dbReference type="EMBL" id="CAK7264984.1"/>
    </source>
</evidence>